<sequence>MVGVVNLNRVRKARDRAEKRRKADANAAFHGLSKAQKELARARAEKAGREHSGKRRDDKNGDDPPDEPGGSA</sequence>
<feature type="compositionally biased region" description="Basic and acidic residues" evidence="1">
    <location>
        <begin position="15"/>
        <end position="24"/>
    </location>
</feature>
<feature type="compositionally biased region" description="Basic and acidic residues" evidence="1">
    <location>
        <begin position="35"/>
        <end position="62"/>
    </location>
</feature>
<evidence type="ECO:0008006" key="4">
    <source>
        <dbReference type="Google" id="ProtNLM"/>
    </source>
</evidence>
<evidence type="ECO:0000313" key="2">
    <source>
        <dbReference type="EMBL" id="SDY01787.1"/>
    </source>
</evidence>
<dbReference type="InterPro" id="IPR025227">
    <property type="entry name" value="DUF4169"/>
</dbReference>
<proteinExistence type="predicted"/>
<reference evidence="2 3" key="1">
    <citation type="submission" date="2016-10" db="EMBL/GenBank/DDBJ databases">
        <authorList>
            <person name="de Groot N.N."/>
        </authorList>
    </citation>
    <scope>NUCLEOTIDE SEQUENCE [LARGE SCALE GENOMIC DNA]</scope>
    <source>
        <strain evidence="2 3">DSM 26880</strain>
    </source>
</reference>
<dbReference type="AlphaFoldDB" id="A0A1H3GFF6"/>
<dbReference type="Proteomes" id="UP000199286">
    <property type="component" value="Unassembled WGS sequence"/>
</dbReference>
<dbReference type="STRING" id="321339.SAMN05444340_102310"/>
<evidence type="ECO:0000256" key="1">
    <source>
        <dbReference type="SAM" id="MobiDB-lite"/>
    </source>
</evidence>
<keyword evidence="3" id="KW-1185">Reference proteome</keyword>
<name>A0A1H3GFF6_9RHOB</name>
<gene>
    <name evidence="2" type="ORF">SAMN05444340_102310</name>
</gene>
<evidence type="ECO:0000313" key="3">
    <source>
        <dbReference type="Proteomes" id="UP000199286"/>
    </source>
</evidence>
<dbReference type="Pfam" id="PF13770">
    <property type="entry name" value="DUF4169"/>
    <property type="match status" value="1"/>
</dbReference>
<feature type="region of interest" description="Disordered" evidence="1">
    <location>
        <begin position="1"/>
        <end position="72"/>
    </location>
</feature>
<organism evidence="2 3">
    <name type="scientific">Citreimonas salinaria</name>
    <dbReference type="NCBI Taxonomy" id="321339"/>
    <lineage>
        <taxon>Bacteria</taxon>
        <taxon>Pseudomonadati</taxon>
        <taxon>Pseudomonadota</taxon>
        <taxon>Alphaproteobacteria</taxon>
        <taxon>Rhodobacterales</taxon>
        <taxon>Roseobacteraceae</taxon>
        <taxon>Citreimonas</taxon>
    </lineage>
</organism>
<dbReference type="RefSeq" id="WP_089879533.1">
    <property type="nucleotide sequence ID" value="NZ_FNPF01000002.1"/>
</dbReference>
<protein>
    <recommendedName>
        <fullName evidence="4">DUF4169 domain-containing protein</fullName>
    </recommendedName>
</protein>
<accession>A0A1H3GFF6</accession>
<dbReference type="EMBL" id="FNPF01000002">
    <property type="protein sequence ID" value="SDY01787.1"/>
    <property type="molecule type" value="Genomic_DNA"/>
</dbReference>